<evidence type="ECO:0000256" key="2">
    <source>
        <dbReference type="ARBA" id="ARBA00022741"/>
    </source>
</evidence>
<feature type="domain" description="AAA+ ATPase" evidence="4">
    <location>
        <begin position="214"/>
        <end position="395"/>
    </location>
</feature>
<dbReference type="SMART" id="SM00382">
    <property type="entry name" value="AAA"/>
    <property type="match status" value="1"/>
</dbReference>
<dbReference type="NCBIfam" id="TIGR00368">
    <property type="entry name" value="YifB family Mg chelatase-like AAA ATPase"/>
    <property type="match status" value="1"/>
</dbReference>
<dbReference type="PATRIC" id="fig|1348973.3.peg.3506"/>
<dbReference type="RefSeq" id="WP_035197209.1">
    <property type="nucleotide sequence ID" value="NZ_JJRY01000017.1"/>
</dbReference>
<dbReference type="AlphaFoldDB" id="A0A072NHN5"/>
<comment type="similarity">
    <text evidence="1">Belongs to the Mg-chelatase subunits D/I family. ComM subfamily.</text>
</comment>
<dbReference type="Pfam" id="PF01078">
    <property type="entry name" value="Mg_chelatase"/>
    <property type="match status" value="1"/>
</dbReference>
<evidence type="ECO:0000259" key="4">
    <source>
        <dbReference type="SMART" id="SM00382"/>
    </source>
</evidence>
<comment type="caution">
    <text evidence="5">The sequence shown here is derived from an EMBL/GenBank/DDBJ whole genome shotgun (WGS) entry which is preliminary data.</text>
</comment>
<dbReference type="InterPro" id="IPR027417">
    <property type="entry name" value="P-loop_NTPase"/>
</dbReference>
<dbReference type="GO" id="GO:0003677">
    <property type="term" value="F:DNA binding"/>
    <property type="evidence" value="ECO:0007669"/>
    <property type="project" value="InterPro"/>
</dbReference>
<dbReference type="InterPro" id="IPR014721">
    <property type="entry name" value="Ribsml_uS5_D2-typ_fold_subgr"/>
</dbReference>
<keyword evidence="3" id="KW-0067">ATP-binding</keyword>
<dbReference type="SUPFAM" id="SSF52540">
    <property type="entry name" value="P-loop containing nucleoside triphosphate hydrolases"/>
    <property type="match status" value="1"/>
</dbReference>
<dbReference type="Proteomes" id="UP000027936">
    <property type="component" value="Unassembled WGS sequence"/>
</dbReference>
<evidence type="ECO:0000256" key="3">
    <source>
        <dbReference type="ARBA" id="ARBA00022840"/>
    </source>
</evidence>
<dbReference type="CDD" id="cd00009">
    <property type="entry name" value="AAA"/>
    <property type="match status" value="1"/>
</dbReference>
<sequence length="512" mass="57387">MASTIYSFNISGVDGYVVEVETDLIHGLPSVSIVGLGDAAVKEAKERLVSAITAAGYDFPLFKLVINLAPSDMKKRGTHFDLAMAIGILTRTDQINVTQDCLKLFGFIGELSLNSEIRPSSGVLPMVIKAKSEGIRHLIVPKENVQEALLVEGINIYSANDLQEVVDLLEGNRSLQSEKKSRQSQQTTSNINLDFSDVKGHEQLLKYITVAAAGNHNLLLSGPPGCGKSMIAKRIPSILPKMTESEALEVTKIYSVANLLKNKGNLIVDRPFRSPHHSISQHALIGGSQHATPGEVSLSHNGVLFLDEIAEFNRKTLDSLRQPLEDREVTITRVSNTNTYPSNFMLVAAMNPCPCGYHGTDKCRCTDYEIHRYRQKLSGPILDRIDIQKHVTSVNFFEENYSKISSSQIREKVENAREFQQKRYKSYLNIISNADLPPALIKRYCELDCENEQLIKEAYNRFRYSARTLHRFLKVARTFADLDSSDNIRRIDLVNSLMSRDIDKEQRDFLVV</sequence>
<dbReference type="Pfam" id="PF13541">
    <property type="entry name" value="ChlI"/>
    <property type="match status" value="1"/>
</dbReference>
<dbReference type="OrthoDB" id="9813147at2"/>
<dbReference type="InterPro" id="IPR025158">
    <property type="entry name" value="Mg_chelat-rel_C"/>
</dbReference>
<keyword evidence="2" id="KW-0547">Nucleotide-binding</keyword>
<accession>A0A072NHN5</accession>
<dbReference type="InterPro" id="IPR045006">
    <property type="entry name" value="CHLI-like"/>
</dbReference>
<dbReference type="InterPro" id="IPR000523">
    <property type="entry name" value="Mg_chelatse_chII-like_cat_dom"/>
</dbReference>
<evidence type="ECO:0000313" key="5">
    <source>
        <dbReference type="EMBL" id="KEF37209.1"/>
    </source>
</evidence>
<dbReference type="EMBL" id="JJRY01000017">
    <property type="protein sequence ID" value="KEF37209.1"/>
    <property type="molecule type" value="Genomic_DNA"/>
</dbReference>
<dbReference type="InterPro" id="IPR001208">
    <property type="entry name" value="MCM_dom"/>
</dbReference>
<reference evidence="5 6" key="1">
    <citation type="submission" date="2014-04" db="EMBL/GenBank/DDBJ databases">
        <title>Draft genome sequence of Bacillus azotoformans MEV2011, a (co-) denitrifying strain unable to grow in the presence of oxygen.</title>
        <authorList>
            <person name="Nielsen M."/>
            <person name="Schreiber L."/>
            <person name="Finster K."/>
            <person name="Schramm A."/>
        </authorList>
    </citation>
    <scope>NUCLEOTIDE SEQUENCE [LARGE SCALE GENOMIC DNA]</scope>
    <source>
        <strain evidence="5 6">MEV2011</strain>
    </source>
</reference>
<organism evidence="5 6">
    <name type="scientific">Schinkia azotoformans MEV2011</name>
    <dbReference type="NCBI Taxonomy" id="1348973"/>
    <lineage>
        <taxon>Bacteria</taxon>
        <taxon>Bacillati</taxon>
        <taxon>Bacillota</taxon>
        <taxon>Bacilli</taxon>
        <taxon>Bacillales</taxon>
        <taxon>Bacillaceae</taxon>
        <taxon>Calidifontibacillus/Schinkia group</taxon>
        <taxon>Schinkia</taxon>
    </lineage>
</organism>
<dbReference type="InterPro" id="IPR003593">
    <property type="entry name" value="AAA+_ATPase"/>
</dbReference>
<protein>
    <submittedName>
        <fullName evidence="5">Mg chelatase-related protein</fullName>
    </submittedName>
</protein>
<proteinExistence type="inferred from homology"/>
<evidence type="ECO:0000256" key="1">
    <source>
        <dbReference type="ARBA" id="ARBA00006354"/>
    </source>
</evidence>
<dbReference type="SUPFAM" id="SSF54211">
    <property type="entry name" value="Ribosomal protein S5 domain 2-like"/>
    <property type="match status" value="1"/>
</dbReference>
<dbReference type="Gene3D" id="3.30.230.10">
    <property type="match status" value="1"/>
</dbReference>
<dbReference type="PANTHER" id="PTHR32039:SF7">
    <property type="entry name" value="COMPETENCE PROTEIN COMM"/>
    <property type="match status" value="1"/>
</dbReference>
<dbReference type="InterPro" id="IPR020568">
    <property type="entry name" value="Ribosomal_Su5_D2-typ_SF"/>
</dbReference>
<dbReference type="PANTHER" id="PTHR32039">
    <property type="entry name" value="MAGNESIUM-CHELATASE SUBUNIT CHLI"/>
    <property type="match status" value="1"/>
</dbReference>
<dbReference type="Pfam" id="PF13335">
    <property type="entry name" value="Mg_chelatase_C"/>
    <property type="match status" value="1"/>
</dbReference>
<dbReference type="GO" id="GO:0005524">
    <property type="term" value="F:ATP binding"/>
    <property type="evidence" value="ECO:0007669"/>
    <property type="project" value="UniProtKB-KW"/>
</dbReference>
<dbReference type="PRINTS" id="PR01657">
    <property type="entry name" value="MCMFAMILY"/>
</dbReference>
<dbReference type="InterPro" id="IPR004482">
    <property type="entry name" value="Mg_chelat-rel"/>
</dbReference>
<name>A0A072NHN5_SCHAZ</name>
<evidence type="ECO:0000313" key="6">
    <source>
        <dbReference type="Proteomes" id="UP000027936"/>
    </source>
</evidence>
<gene>
    <name evidence="5" type="ORF">M670_03631</name>
</gene>
<dbReference type="Gene3D" id="3.40.50.300">
    <property type="entry name" value="P-loop containing nucleotide triphosphate hydrolases"/>
    <property type="match status" value="1"/>
</dbReference>